<dbReference type="InterPro" id="IPR012373">
    <property type="entry name" value="Ferrdict_sens_TM"/>
</dbReference>
<evidence type="ECO:0000313" key="7">
    <source>
        <dbReference type="EMBL" id="KAA5495803.1"/>
    </source>
</evidence>
<evidence type="ECO:0000313" key="6">
    <source>
        <dbReference type="EMBL" id="KAA5481475.1"/>
    </source>
</evidence>
<reference evidence="8" key="4">
    <citation type="submission" date="2023-07" db="EMBL/GenBank/DDBJ databases">
        <title>Whole Genome Sequencing of Colonoscopy isolates.</title>
        <authorList>
            <person name="Surve S.V."/>
            <person name="Valls R.A."/>
            <person name="Barrak K.E."/>
            <person name="Gardner T.B."/>
            <person name="O'Toole G.A."/>
        </authorList>
    </citation>
    <scope>NUCLEOTIDE SEQUENCE</scope>
    <source>
        <strain evidence="8">GP0119</strain>
    </source>
</reference>
<protein>
    <submittedName>
        <fullName evidence="6">DUF4974 domain-containing protein</fullName>
    </submittedName>
    <submittedName>
        <fullName evidence="5">Fe2+-dicitrate sensor, membrane component</fullName>
    </submittedName>
    <submittedName>
        <fullName evidence="8">FecR domain-containing protein</fullName>
    </submittedName>
</protein>
<evidence type="ECO:0000313" key="14">
    <source>
        <dbReference type="Proteomes" id="UP000284205"/>
    </source>
</evidence>
<dbReference type="EMBL" id="JAUONL010000024">
    <property type="protein sequence ID" value="MDO6359896.1"/>
    <property type="molecule type" value="Genomic_DNA"/>
</dbReference>
<dbReference type="Pfam" id="PF16344">
    <property type="entry name" value="FecR_C"/>
    <property type="match status" value="1"/>
</dbReference>
<feature type="transmembrane region" description="Helical" evidence="1">
    <location>
        <begin position="88"/>
        <end position="107"/>
    </location>
</feature>
<dbReference type="Proteomes" id="UP000095657">
    <property type="component" value="Unassembled WGS sequence"/>
</dbReference>
<gene>
    <name evidence="10" type="ORF">DW190_09325</name>
    <name evidence="9" type="ORF">DWY26_04185</name>
    <name evidence="4" type="ORF">ERS852494_00538</name>
    <name evidence="5" type="ORF">ERS852558_01486</name>
    <name evidence="7" type="ORF">F2Y35_00775</name>
    <name evidence="6" type="ORF">F2Y39_02220</name>
    <name evidence="8" type="ORF">Q4469_19830</name>
</gene>
<feature type="domain" description="FecR protein" evidence="2">
    <location>
        <begin position="123"/>
        <end position="214"/>
    </location>
</feature>
<dbReference type="EMBL" id="CZBL01000004">
    <property type="protein sequence ID" value="CUP97731.1"/>
    <property type="molecule type" value="Genomic_DNA"/>
</dbReference>
<evidence type="ECO:0000256" key="1">
    <source>
        <dbReference type="SAM" id="Phobius"/>
    </source>
</evidence>
<evidence type="ECO:0000313" key="16">
    <source>
        <dbReference type="Proteomes" id="UP000491168"/>
    </source>
</evidence>
<reference evidence="11 12" key="1">
    <citation type="submission" date="2015-09" db="EMBL/GenBank/DDBJ databases">
        <authorList>
            <consortium name="Pathogen Informatics"/>
        </authorList>
    </citation>
    <scope>NUCLEOTIDE SEQUENCE [LARGE SCALE GENOMIC DNA]</scope>
    <source>
        <strain evidence="4 11">2789STDY5834880</strain>
        <strain evidence="5 12">2789STDY5834946</strain>
    </source>
</reference>
<dbReference type="EMBL" id="VVYJ01000001">
    <property type="protein sequence ID" value="KAA5481475.1"/>
    <property type="molecule type" value="Genomic_DNA"/>
</dbReference>
<keyword evidence="1" id="KW-1133">Transmembrane helix</keyword>
<dbReference type="Proteomes" id="UP001170023">
    <property type="component" value="Unassembled WGS sequence"/>
</dbReference>
<dbReference type="STRING" id="47678.ERS852494_00538"/>
<proteinExistence type="predicted"/>
<dbReference type="EMBL" id="VVYF01000001">
    <property type="protein sequence ID" value="KAA5495803.1"/>
    <property type="molecule type" value="Genomic_DNA"/>
</dbReference>
<dbReference type="RefSeq" id="WP_005682268.1">
    <property type="nucleotide sequence ID" value="NZ_CABMOQ010000018.1"/>
</dbReference>
<dbReference type="EMBL" id="QRUO01000003">
    <property type="protein sequence ID" value="RGR73150.1"/>
    <property type="molecule type" value="Genomic_DNA"/>
</dbReference>
<evidence type="ECO:0000313" key="9">
    <source>
        <dbReference type="EMBL" id="RGR73150.1"/>
    </source>
</evidence>
<evidence type="ECO:0000313" key="11">
    <source>
        <dbReference type="Proteomes" id="UP000095657"/>
    </source>
</evidence>
<evidence type="ECO:0000313" key="12">
    <source>
        <dbReference type="Proteomes" id="UP000095725"/>
    </source>
</evidence>
<dbReference type="Proteomes" id="UP000427825">
    <property type="component" value="Unassembled WGS sequence"/>
</dbReference>
<dbReference type="EMBL" id="CZAI01000001">
    <property type="protein sequence ID" value="CUO69425.1"/>
    <property type="molecule type" value="Genomic_DNA"/>
</dbReference>
<keyword evidence="1" id="KW-0812">Transmembrane</keyword>
<dbReference type="Proteomes" id="UP000284205">
    <property type="component" value="Unassembled WGS sequence"/>
</dbReference>
<sequence>MKNKLEKQLRSFIDFDYSKRTIDRFHRWMISSDSAEEKETALRNLWFKTKGKAEHDMEYSFRQVLDKIGIEYTPMVTDVNRWNLWKSVAAAAVIVVLSVTATLWISYNHFDRDNIAMVEHYVNNGTRETISLPDGTTVHLNSGSHVFYPENLEGKTRTIYLIGEAEFKVARNPKKPFIVRSSNMAITALGTEFNVKAYPEEDVITASLIEGKVRVDCNDTISYVLTPGYQVVYNKCTDDCQMLTANMKDVTAWMRGELVFDKVTLTEIVRTLERHYGITFHISTKKSNQDRYNFVFRKDATLEETLEVMKVVIGQFDYRLEDSICYIIW</sequence>
<accession>A0A174SMY0</accession>
<dbReference type="Proteomes" id="UP000095725">
    <property type="component" value="Unassembled WGS sequence"/>
</dbReference>
<evidence type="ECO:0000313" key="5">
    <source>
        <dbReference type="EMBL" id="CUP97731.1"/>
    </source>
</evidence>
<reference evidence="15 16" key="3">
    <citation type="journal article" date="2019" name="Nat. Med.">
        <title>A library of human gut bacterial isolates paired with longitudinal multiomics data enables mechanistic microbiome research.</title>
        <authorList>
            <person name="Poyet M."/>
            <person name="Groussin M."/>
            <person name="Gibbons S.M."/>
            <person name="Avila-Pacheco J."/>
            <person name="Jiang X."/>
            <person name="Kearney S.M."/>
            <person name="Perrotta A.R."/>
            <person name="Berdy B."/>
            <person name="Zhao S."/>
            <person name="Lieberman T.D."/>
            <person name="Swanson P.K."/>
            <person name="Smith M."/>
            <person name="Roesemann S."/>
            <person name="Alexander J.E."/>
            <person name="Rich S.A."/>
            <person name="Livny J."/>
            <person name="Vlamakis H."/>
            <person name="Clish C."/>
            <person name="Bullock K."/>
            <person name="Deik A."/>
            <person name="Scott J."/>
            <person name="Pierce K.A."/>
            <person name="Xavier R.J."/>
            <person name="Alm E.J."/>
        </authorList>
    </citation>
    <scope>NUCLEOTIDE SEQUENCE [LARGE SCALE GENOMIC DNA]</scope>
    <source>
        <strain evidence="7 16">BIOML-A21</strain>
        <strain evidence="6 15">BIOML-A25</strain>
    </source>
</reference>
<keyword evidence="1" id="KW-0472">Membrane</keyword>
<dbReference type="Proteomes" id="UP000283512">
    <property type="component" value="Unassembled WGS sequence"/>
</dbReference>
<evidence type="ECO:0000259" key="3">
    <source>
        <dbReference type="Pfam" id="PF16344"/>
    </source>
</evidence>
<dbReference type="Proteomes" id="UP000491168">
    <property type="component" value="Unassembled WGS sequence"/>
</dbReference>
<dbReference type="Pfam" id="PF04773">
    <property type="entry name" value="FecR"/>
    <property type="match status" value="1"/>
</dbReference>
<evidence type="ECO:0000259" key="2">
    <source>
        <dbReference type="Pfam" id="PF04773"/>
    </source>
</evidence>
<evidence type="ECO:0000313" key="4">
    <source>
        <dbReference type="EMBL" id="CUO69425.1"/>
    </source>
</evidence>
<dbReference type="PANTHER" id="PTHR30273">
    <property type="entry name" value="PERIPLASMIC SIGNAL SENSOR AND SIGMA FACTOR ACTIVATOR FECR-RELATED"/>
    <property type="match status" value="1"/>
</dbReference>
<dbReference type="PIRSF" id="PIRSF018266">
    <property type="entry name" value="FecR"/>
    <property type="match status" value="1"/>
</dbReference>
<dbReference type="FunFam" id="2.60.120.1440:FF:000001">
    <property type="entry name" value="Putative anti-sigma factor"/>
    <property type="match status" value="1"/>
</dbReference>
<name>A0A174SMY0_9BACE</name>
<dbReference type="Gene3D" id="3.55.50.30">
    <property type="match status" value="1"/>
</dbReference>
<reference evidence="13 14" key="2">
    <citation type="submission" date="2018-08" db="EMBL/GenBank/DDBJ databases">
        <title>A genome reference for cultivated species of the human gut microbiota.</title>
        <authorList>
            <person name="Zou Y."/>
            <person name="Xue W."/>
            <person name="Luo G."/>
        </authorList>
    </citation>
    <scope>NUCLEOTIDE SEQUENCE [LARGE SCALE GENOMIC DNA]</scope>
    <source>
        <strain evidence="9 14">AF24-29LB</strain>
        <strain evidence="10 13">AM16-49B</strain>
    </source>
</reference>
<dbReference type="PANTHER" id="PTHR30273:SF2">
    <property type="entry name" value="PROTEIN FECR"/>
    <property type="match status" value="1"/>
</dbReference>
<evidence type="ECO:0000313" key="10">
    <source>
        <dbReference type="EMBL" id="RHH91291.1"/>
    </source>
</evidence>
<dbReference type="GeneID" id="75112539"/>
<feature type="domain" description="Protein FecR C-terminal" evidence="3">
    <location>
        <begin position="257"/>
        <end position="327"/>
    </location>
</feature>
<dbReference type="AlphaFoldDB" id="A0A174SMY0"/>
<evidence type="ECO:0000313" key="13">
    <source>
        <dbReference type="Proteomes" id="UP000283512"/>
    </source>
</evidence>
<evidence type="ECO:0000313" key="8">
    <source>
        <dbReference type="EMBL" id="MDO6359896.1"/>
    </source>
</evidence>
<organism evidence="5 12">
    <name type="scientific">Bacteroides caccae</name>
    <dbReference type="NCBI Taxonomy" id="47678"/>
    <lineage>
        <taxon>Bacteria</taxon>
        <taxon>Pseudomonadati</taxon>
        <taxon>Bacteroidota</taxon>
        <taxon>Bacteroidia</taxon>
        <taxon>Bacteroidales</taxon>
        <taxon>Bacteroidaceae</taxon>
        <taxon>Bacteroides</taxon>
    </lineage>
</organism>
<dbReference type="Gene3D" id="2.60.120.1440">
    <property type="match status" value="1"/>
</dbReference>
<dbReference type="GO" id="GO:0016989">
    <property type="term" value="F:sigma factor antagonist activity"/>
    <property type="evidence" value="ECO:0007669"/>
    <property type="project" value="TreeGrafter"/>
</dbReference>
<dbReference type="EMBL" id="QRKD01000006">
    <property type="protein sequence ID" value="RHH91291.1"/>
    <property type="molecule type" value="Genomic_DNA"/>
</dbReference>
<dbReference type="InterPro" id="IPR006860">
    <property type="entry name" value="FecR"/>
</dbReference>
<dbReference type="InterPro" id="IPR032508">
    <property type="entry name" value="FecR_C"/>
</dbReference>
<evidence type="ECO:0000313" key="15">
    <source>
        <dbReference type="Proteomes" id="UP000427825"/>
    </source>
</evidence>